<comment type="caution">
    <text evidence="2">The sequence shown here is derived from an EMBL/GenBank/DDBJ whole genome shotgun (WGS) entry which is preliminary data.</text>
</comment>
<evidence type="ECO:0000313" key="2">
    <source>
        <dbReference type="EMBL" id="KRX45690.1"/>
    </source>
</evidence>
<evidence type="ECO:0000256" key="1">
    <source>
        <dbReference type="SAM" id="MobiDB-lite"/>
    </source>
</evidence>
<name>A0A0V0U373_9BILA</name>
<dbReference type="OrthoDB" id="10428643at2759"/>
<evidence type="ECO:0000313" key="3">
    <source>
        <dbReference type="Proteomes" id="UP000055048"/>
    </source>
</evidence>
<organism evidence="2 3">
    <name type="scientific">Trichinella murrelli</name>
    <dbReference type="NCBI Taxonomy" id="144512"/>
    <lineage>
        <taxon>Eukaryota</taxon>
        <taxon>Metazoa</taxon>
        <taxon>Ecdysozoa</taxon>
        <taxon>Nematoda</taxon>
        <taxon>Enoplea</taxon>
        <taxon>Dorylaimia</taxon>
        <taxon>Trichinellida</taxon>
        <taxon>Trichinellidae</taxon>
        <taxon>Trichinella</taxon>
    </lineage>
</organism>
<proteinExistence type="predicted"/>
<dbReference type="Proteomes" id="UP000055048">
    <property type="component" value="Unassembled WGS sequence"/>
</dbReference>
<keyword evidence="3" id="KW-1185">Reference proteome</keyword>
<gene>
    <name evidence="2" type="ORF">T05_14255</name>
</gene>
<reference evidence="2 3" key="1">
    <citation type="submission" date="2015-01" db="EMBL/GenBank/DDBJ databases">
        <title>Evolution of Trichinella species and genotypes.</title>
        <authorList>
            <person name="Korhonen P.K."/>
            <person name="Edoardo P."/>
            <person name="Giuseppe L.R."/>
            <person name="Gasser R.B."/>
        </authorList>
    </citation>
    <scope>NUCLEOTIDE SEQUENCE [LARGE SCALE GENOMIC DNA]</scope>
    <source>
        <strain evidence="2">ISS417</strain>
    </source>
</reference>
<feature type="region of interest" description="Disordered" evidence="1">
    <location>
        <begin position="1"/>
        <end position="62"/>
    </location>
</feature>
<sequence>MRGTLVTENEEECFRLNSSPYAGGEQQGVEGEDGNANQQADYKRSRYKQQQRRRPRPQVGGGAASVANLLALCSASLDGQRYSFKISASADNESYE</sequence>
<protein>
    <submittedName>
        <fullName evidence="2">Uncharacterized protein</fullName>
    </submittedName>
</protein>
<dbReference type="EMBL" id="JYDJ01000071">
    <property type="protein sequence ID" value="KRX45690.1"/>
    <property type="molecule type" value="Genomic_DNA"/>
</dbReference>
<feature type="compositionally biased region" description="Basic residues" evidence="1">
    <location>
        <begin position="45"/>
        <end position="56"/>
    </location>
</feature>
<dbReference type="AlphaFoldDB" id="A0A0V0U373"/>
<accession>A0A0V0U373</accession>